<evidence type="ECO:0000313" key="2">
    <source>
        <dbReference type="Proteomes" id="UP000202699"/>
    </source>
</evidence>
<accession>A0A141VTS2</accession>
<dbReference type="GeneID" id="29122918"/>
<reference evidence="1" key="1">
    <citation type="submission" date="2016-01" db="EMBL/GenBank/DDBJ databases">
        <title>A eukaryotic-like serine/threonine kinase protects bacteria against viruses.</title>
        <authorList>
            <person name="Depardieu F."/>
            <person name="Didier J.-P."/>
            <person name="Bernheim A."/>
            <person name="Sherlock A."/>
            <person name="Molina H."/>
            <person name="Duclos B."/>
            <person name="Bikard D."/>
        </authorList>
    </citation>
    <scope>NUCLEOTIDE SEQUENCE [LARGE SCALE GENOMIC DNA]</scope>
</reference>
<dbReference type="Proteomes" id="UP000202699">
    <property type="component" value="Segment"/>
</dbReference>
<dbReference type="EMBL" id="KU598975">
    <property type="protein sequence ID" value="AMM44615.1"/>
    <property type="molecule type" value="Genomic_DNA"/>
</dbReference>
<organism evidence="1 2">
    <name type="scientific">Staphylococcus phage CNPx</name>
    <dbReference type="NCBI Taxonomy" id="1792269"/>
    <lineage>
        <taxon>Viruses</taxon>
        <taxon>Duplodnaviria</taxon>
        <taxon>Heunggongvirae</taxon>
        <taxon>Uroviricota</taxon>
        <taxon>Caudoviricetes</taxon>
        <taxon>Rockefellervirus</taxon>
        <taxon>Rockefellervirus CNPx</taxon>
    </lineage>
</organism>
<keyword evidence="2" id="KW-1185">Reference proteome</keyword>
<evidence type="ECO:0000313" key="1">
    <source>
        <dbReference type="EMBL" id="AMM44615.1"/>
    </source>
</evidence>
<name>A0A141VTS2_9CAUD</name>
<protein>
    <submittedName>
        <fullName evidence="1">Uncharacterized protein</fullName>
    </submittedName>
</protein>
<dbReference type="RefSeq" id="YP_009302071.1">
    <property type="nucleotide sequence ID" value="NC_031241.1"/>
</dbReference>
<proteinExistence type="predicted"/>
<dbReference type="OrthoDB" id="19884at10239"/>
<sequence>MGLIDGLKKQYMLYQIDGWEMCSVTPLGEDTFKLGNYAGIHFRNTFSGTVTKDELEKLKRKHKLFRKEELQQQMTINELLF</sequence>
<dbReference type="KEGG" id="vg:29122918"/>